<dbReference type="SUPFAM" id="SSF53474">
    <property type="entry name" value="alpha/beta-Hydrolases"/>
    <property type="match status" value="1"/>
</dbReference>
<dbReference type="EMBL" id="WMBF01000110">
    <property type="protein sequence ID" value="MBW5422484.1"/>
    <property type="molecule type" value="Genomic_DNA"/>
</dbReference>
<evidence type="ECO:0000259" key="3">
    <source>
        <dbReference type="Pfam" id="PF00975"/>
    </source>
</evidence>
<reference evidence="4 5" key="1">
    <citation type="submission" date="2019-11" db="EMBL/GenBank/DDBJ databases">
        <authorList>
            <person name="Ay H."/>
        </authorList>
    </citation>
    <scope>NUCLEOTIDE SEQUENCE [LARGE SCALE GENOMIC DNA]</scope>
    <source>
        <strain evidence="4 5">BG9H</strain>
    </source>
</reference>
<comment type="caution">
    <text evidence="4">The sequence shown here is derived from an EMBL/GenBank/DDBJ whole genome shotgun (WGS) entry which is preliminary data.</text>
</comment>
<dbReference type="PANTHER" id="PTHR11487:SF0">
    <property type="entry name" value="S-ACYL FATTY ACID SYNTHASE THIOESTERASE, MEDIUM CHAIN"/>
    <property type="match status" value="1"/>
</dbReference>
<dbReference type="Pfam" id="PF00975">
    <property type="entry name" value="Thioesterase"/>
    <property type="match status" value="1"/>
</dbReference>
<dbReference type="Gene3D" id="3.40.50.1820">
    <property type="entry name" value="alpha/beta hydrolase"/>
    <property type="match status" value="1"/>
</dbReference>
<evidence type="ECO:0000313" key="5">
    <source>
        <dbReference type="Proteomes" id="UP001197114"/>
    </source>
</evidence>
<name>A0ABS6YN55_9ACTN</name>
<feature type="region of interest" description="Disordered" evidence="2">
    <location>
        <begin position="1"/>
        <end position="35"/>
    </location>
</feature>
<evidence type="ECO:0000256" key="1">
    <source>
        <dbReference type="ARBA" id="ARBA00007169"/>
    </source>
</evidence>
<dbReference type="Proteomes" id="UP001197114">
    <property type="component" value="Unassembled WGS sequence"/>
</dbReference>
<proteinExistence type="inferred from homology"/>
<dbReference type="InterPro" id="IPR001031">
    <property type="entry name" value="Thioesterase"/>
</dbReference>
<feature type="domain" description="Thioesterase" evidence="3">
    <location>
        <begin position="41"/>
        <end position="263"/>
    </location>
</feature>
<sequence length="283" mass="29987">MRTRFDIHHPSVPAAHPRCPGVPPGGNAVTKPTTSERDRVPLLCLPFAGGGANFFRPWNRMGLSGVVATPLQLPGRERLLDAEPYLDVHAAADGLLPAAREAAGDGPVALFGHCFLGAVLAYELTRRLTETGGTEVVHLFVSAARPPTAGPVSDVSALTDEAFLAHVEKTTGRRYPAFDVPEVRELLIPTLRADYAMDEGYRPSGGRPLDVPVTGVYATDDSFVSRAEVAAWQHVTTGDFSLAELPGEHMYPADDAEPLLALISQTIAAGRVGSGRGLTHGTA</sequence>
<dbReference type="InterPro" id="IPR012223">
    <property type="entry name" value="TEII"/>
</dbReference>
<dbReference type="PANTHER" id="PTHR11487">
    <property type="entry name" value="THIOESTERASE"/>
    <property type="match status" value="1"/>
</dbReference>
<keyword evidence="5" id="KW-1185">Reference proteome</keyword>
<dbReference type="InterPro" id="IPR029058">
    <property type="entry name" value="AB_hydrolase_fold"/>
</dbReference>
<protein>
    <submittedName>
        <fullName evidence="4">Thioesterase</fullName>
    </submittedName>
</protein>
<organism evidence="4 5">
    <name type="scientific">Streptomyces anatolicus</name>
    <dbReference type="NCBI Taxonomy" id="2675858"/>
    <lineage>
        <taxon>Bacteria</taxon>
        <taxon>Bacillati</taxon>
        <taxon>Actinomycetota</taxon>
        <taxon>Actinomycetes</taxon>
        <taxon>Kitasatosporales</taxon>
        <taxon>Streptomycetaceae</taxon>
        <taxon>Streptomyces</taxon>
    </lineage>
</organism>
<evidence type="ECO:0000256" key="2">
    <source>
        <dbReference type="SAM" id="MobiDB-lite"/>
    </source>
</evidence>
<accession>A0ABS6YN55</accession>
<comment type="similarity">
    <text evidence="1">Belongs to the thioesterase family.</text>
</comment>
<evidence type="ECO:0000313" key="4">
    <source>
        <dbReference type="EMBL" id="MBW5422484.1"/>
    </source>
</evidence>
<gene>
    <name evidence="4" type="ORF">GKQ77_13070</name>
</gene>